<dbReference type="EMBL" id="FQVQ01000001">
    <property type="protein sequence ID" value="SHE81621.1"/>
    <property type="molecule type" value="Genomic_DNA"/>
</dbReference>
<accession>A0A1M4WJZ6</accession>
<dbReference type="Pfam" id="PF04264">
    <property type="entry name" value="YceI"/>
    <property type="match status" value="1"/>
</dbReference>
<name>A0A1M4WJZ6_9FLAO</name>
<sequence>MHPNTHWTLDPEASAVVLKPARRVRRYINSTLQSGTGSIVLNAKELTDAQLEFDLDLSATSAKGTIASHTSPRISFKSLSFQKINPNINFIKGILTLNNVSRIVELELVLTDLTQENDGEKASFEIYGILNKREFGWNNNGPILIDGYPLGQNLTLTAHIEFKHYAVA</sequence>
<evidence type="ECO:0000259" key="1">
    <source>
        <dbReference type="SMART" id="SM00867"/>
    </source>
</evidence>
<protein>
    <submittedName>
        <fullName evidence="2">Polyisoprenoid-binding protein YceI</fullName>
    </submittedName>
</protein>
<dbReference type="SMART" id="SM00867">
    <property type="entry name" value="YceI"/>
    <property type="match status" value="1"/>
</dbReference>
<dbReference type="OrthoDB" id="9811006at2"/>
<dbReference type="Proteomes" id="UP000184147">
    <property type="component" value="Unassembled WGS sequence"/>
</dbReference>
<dbReference type="RefSeq" id="WP_073360777.1">
    <property type="nucleotide sequence ID" value="NZ_FQVQ01000001.1"/>
</dbReference>
<proteinExistence type="predicted"/>
<evidence type="ECO:0000313" key="3">
    <source>
        <dbReference type="Proteomes" id="UP000184147"/>
    </source>
</evidence>
<evidence type="ECO:0000313" key="2">
    <source>
        <dbReference type="EMBL" id="SHE81621.1"/>
    </source>
</evidence>
<feature type="domain" description="Lipid/polyisoprenoid-binding YceI-like" evidence="1">
    <location>
        <begin position="6"/>
        <end position="163"/>
    </location>
</feature>
<gene>
    <name evidence="2" type="ORF">SAMN05444377_101325</name>
</gene>
<dbReference type="Gene3D" id="2.40.128.110">
    <property type="entry name" value="Lipid/polyisoprenoid-binding, YceI-like"/>
    <property type="match status" value="1"/>
</dbReference>
<dbReference type="SUPFAM" id="SSF101874">
    <property type="entry name" value="YceI-like"/>
    <property type="match status" value="1"/>
</dbReference>
<keyword evidence="3" id="KW-1185">Reference proteome</keyword>
<organism evidence="2 3">
    <name type="scientific">Flavobacterium fontis</name>
    <dbReference type="NCBI Taxonomy" id="1124188"/>
    <lineage>
        <taxon>Bacteria</taxon>
        <taxon>Pseudomonadati</taxon>
        <taxon>Bacteroidota</taxon>
        <taxon>Flavobacteriia</taxon>
        <taxon>Flavobacteriales</taxon>
        <taxon>Flavobacteriaceae</taxon>
        <taxon>Flavobacterium</taxon>
    </lineage>
</organism>
<dbReference type="InterPro" id="IPR036761">
    <property type="entry name" value="TTHA0802/YceI-like_sf"/>
</dbReference>
<dbReference type="AlphaFoldDB" id="A0A1M4WJZ6"/>
<reference evidence="2 3" key="1">
    <citation type="submission" date="2016-11" db="EMBL/GenBank/DDBJ databases">
        <authorList>
            <person name="Jaros S."/>
            <person name="Januszkiewicz K."/>
            <person name="Wedrychowicz H."/>
        </authorList>
    </citation>
    <scope>NUCLEOTIDE SEQUENCE [LARGE SCALE GENOMIC DNA]</scope>
    <source>
        <strain evidence="2 3">DSM 25660</strain>
    </source>
</reference>
<dbReference type="STRING" id="1124188.SAMN05444377_101325"/>
<dbReference type="InterPro" id="IPR007372">
    <property type="entry name" value="Lipid/polyisoprenoid-bd_YceI"/>
</dbReference>